<comment type="similarity">
    <text evidence="1 2">Belongs to the UPF0102 family.</text>
</comment>
<dbReference type="NCBIfam" id="NF009154">
    <property type="entry name" value="PRK12497.3-3"/>
    <property type="match status" value="1"/>
</dbReference>
<dbReference type="InterPro" id="IPR011335">
    <property type="entry name" value="Restrct_endonuc-II-like"/>
</dbReference>
<keyword evidence="4" id="KW-1185">Reference proteome</keyword>
<gene>
    <name evidence="3" type="ORF">FB474_2550</name>
</gene>
<accession>A0A542ZLB7</accession>
<name>A0A542ZLB7_9MICO</name>
<organism evidence="3 4">
    <name type="scientific">Oryzihumus leptocrescens</name>
    <dbReference type="NCBI Taxonomy" id="297536"/>
    <lineage>
        <taxon>Bacteria</taxon>
        <taxon>Bacillati</taxon>
        <taxon>Actinomycetota</taxon>
        <taxon>Actinomycetes</taxon>
        <taxon>Micrococcales</taxon>
        <taxon>Intrasporangiaceae</taxon>
        <taxon>Oryzihumus</taxon>
    </lineage>
</organism>
<dbReference type="GO" id="GO:0004519">
    <property type="term" value="F:endonuclease activity"/>
    <property type="evidence" value="ECO:0007669"/>
    <property type="project" value="UniProtKB-KW"/>
</dbReference>
<evidence type="ECO:0000313" key="3">
    <source>
        <dbReference type="EMBL" id="TQL61145.1"/>
    </source>
</evidence>
<dbReference type="InterPro" id="IPR003509">
    <property type="entry name" value="UPF0102_YraN-like"/>
</dbReference>
<keyword evidence="3" id="KW-0255">Endonuclease</keyword>
<dbReference type="AlphaFoldDB" id="A0A542ZLB7"/>
<dbReference type="NCBIfam" id="TIGR00252">
    <property type="entry name" value="YraN family protein"/>
    <property type="match status" value="1"/>
</dbReference>
<comment type="caution">
    <text evidence="3">The sequence shown here is derived from an EMBL/GenBank/DDBJ whole genome shotgun (WGS) entry which is preliminary data.</text>
</comment>
<dbReference type="EMBL" id="VFOQ01000001">
    <property type="protein sequence ID" value="TQL61145.1"/>
    <property type="molecule type" value="Genomic_DNA"/>
</dbReference>
<dbReference type="Proteomes" id="UP000319514">
    <property type="component" value="Unassembled WGS sequence"/>
</dbReference>
<dbReference type="PANTHER" id="PTHR34039:SF1">
    <property type="entry name" value="UPF0102 PROTEIN YRAN"/>
    <property type="match status" value="1"/>
</dbReference>
<dbReference type="Gene3D" id="3.40.1350.10">
    <property type="match status" value="1"/>
</dbReference>
<keyword evidence="3" id="KW-0378">Hydrolase</keyword>
<dbReference type="GO" id="GO:0003676">
    <property type="term" value="F:nucleic acid binding"/>
    <property type="evidence" value="ECO:0007669"/>
    <property type="project" value="InterPro"/>
</dbReference>
<keyword evidence="3" id="KW-0540">Nuclease</keyword>
<evidence type="ECO:0000256" key="1">
    <source>
        <dbReference type="ARBA" id="ARBA00006738"/>
    </source>
</evidence>
<protein>
    <recommendedName>
        <fullName evidence="2">UPF0102 protein FB474_2550</fullName>
    </recommendedName>
</protein>
<dbReference type="PANTHER" id="PTHR34039">
    <property type="entry name" value="UPF0102 PROTEIN YRAN"/>
    <property type="match status" value="1"/>
</dbReference>
<evidence type="ECO:0000313" key="4">
    <source>
        <dbReference type="Proteomes" id="UP000319514"/>
    </source>
</evidence>
<dbReference type="CDD" id="cd20736">
    <property type="entry name" value="PoNe_Nuclease"/>
    <property type="match status" value="1"/>
</dbReference>
<dbReference type="Pfam" id="PF02021">
    <property type="entry name" value="UPF0102"/>
    <property type="match status" value="1"/>
</dbReference>
<reference evidence="3 4" key="1">
    <citation type="submission" date="2019-06" db="EMBL/GenBank/DDBJ databases">
        <title>Sequencing the genomes of 1000 actinobacteria strains.</title>
        <authorList>
            <person name="Klenk H.-P."/>
        </authorList>
    </citation>
    <scope>NUCLEOTIDE SEQUENCE [LARGE SCALE GENOMIC DNA]</scope>
    <source>
        <strain evidence="3 4">DSM 18082</strain>
    </source>
</reference>
<dbReference type="NCBIfam" id="NF009150">
    <property type="entry name" value="PRK12497.1-3"/>
    <property type="match status" value="1"/>
</dbReference>
<dbReference type="SUPFAM" id="SSF52980">
    <property type="entry name" value="Restriction endonuclease-like"/>
    <property type="match status" value="1"/>
</dbReference>
<evidence type="ECO:0000256" key="2">
    <source>
        <dbReference type="HAMAP-Rule" id="MF_00048"/>
    </source>
</evidence>
<dbReference type="HAMAP" id="MF_00048">
    <property type="entry name" value="UPF0102"/>
    <property type="match status" value="1"/>
</dbReference>
<sequence length="133" mass="14247">MGATGQGSATGGMPHRVASAVGAYGERLAARYLTEAGLEVVDRNWRCDQGEIDIVALDGDCLVVCEVKTRRSTAFGSPVEAVTWRKAARLRRLAACWLADHEVGARDVRIDVIGVLRPPRGPAVVDHLVGVWA</sequence>
<proteinExistence type="inferred from homology"/>
<dbReference type="InterPro" id="IPR011856">
    <property type="entry name" value="tRNA_endonuc-like_dom_sf"/>
</dbReference>